<feature type="domain" description="G-protein coupled receptors family 1 profile" evidence="6">
    <location>
        <begin position="42"/>
        <end position="332"/>
    </location>
</feature>
<comment type="subcellular location">
    <subcellularLocation>
        <location evidence="1">Membrane</location>
    </subcellularLocation>
</comment>
<evidence type="ECO:0000313" key="7">
    <source>
        <dbReference type="EMBL" id="CEF70504.1"/>
    </source>
</evidence>
<evidence type="ECO:0000256" key="3">
    <source>
        <dbReference type="ARBA" id="ARBA00022989"/>
    </source>
</evidence>
<dbReference type="Gene3D" id="1.20.1070.10">
    <property type="entry name" value="Rhodopsin 7-helix transmembrane proteins"/>
    <property type="match status" value="1"/>
</dbReference>
<evidence type="ECO:0000256" key="4">
    <source>
        <dbReference type="ARBA" id="ARBA00023136"/>
    </source>
</evidence>
<dbReference type="GeneID" id="36382882"/>
<feature type="transmembrane region" description="Helical" evidence="5">
    <location>
        <begin position="103"/>
        <end position="124"/>
    </location>
</feature>
<keyword evidence="8" id="KW-1185">Reference proteome</keyword>
<sequence>MQQNPFYNVCLKPEQQTVAGSLLELHLQRYLFPLLSFCGILGNCLNLTVLFNKPSSSRSNMFLSTMAMSDIIFLVFILPFSLINYPIFTYNYYFRLFYFRTKLHLRAICNWCSAVTIWCVIAVCTDRLIGIRRPLMARLSCKKSILINIFIIFTTGALTFYQHLEYYCPIREYCKNTQILSMCKNVNTKGPWFRNGTNPYNLWFIKFIDYSIYTNVFVIVIFPIIILVILNVYLLYTLKERTNNWKMLNEKLNSGSRKNKNDLLKLHRIENRVTITVALIVTTFTFTNGPSAIMTLIKTVSSVSHKNRTFVLFDLLTNALVICGKTCNFLLFCLSSKHFRSRLIALFLKKIHVRGENVSVHLLDSKFEISRNFHINRLSKFFNRNNNEKIKDGSLGKLSRSIA</sequence>
<feature type="transmembrane region" description="Helical" evidence="5">
    <location>
        <begin position="145"/>
        <end position="164"/>
    </location>
</feature>
<keyword evidence="2 5" id="KW-0812">Transmembrane</keyword>
<dbReference type="WormBase" id="SRAE_2000513500">
    <property type="protein sequence ID" value="SRP06513"/>
    <property type="gene ID" value="WBGene00265389"/>
</dbReference>
<feature type="transmembrane region" description="Helical" evidence="5">
    <location>
        <begin position="62"/>
        <end position="83"/>
    </location>
</feature>
<organism evidence="7">
    <name type="scientific">Strongyloides ratti</name>
    <name type="common">Parasitic roundworm</name>
    <dbReference type="NCBI Taxonomy" id="34506"/>
    <lineage>
        <taxon>Eukaryota</taxon>
        <taxon>Metazoa</taxon>
        <taxon>Ecdysozoa</taxon>
        <taxon>Nematoda</taxon>
        <taxon>Chromadorea</taxon>
        <taxon>Rhabditida</taxon>
        <taxon>Tylenchina</taxon>
        <taxon>Panagrolaimomorpha</taxon>
        <taxon>Strongyloidoidea</taxon>
        <taxon>Strongyloididae</taxon>
        <taxon>Strongyloides</taxon>
    </lineage>
</organism>
<evidence type="ECO:0000259" key="6">
    <source>
        <dbReference type="PROSITE" id="PS50262"/>
    </source>
</evidence>
<reference evidence="9" key="2">
    <citation type="submission" date="2020-12" db="UniProtKB">
        <authorList>
            <consortium name="WormBaseParasite"/>
        </authorList>
    </citation>
    <scope>IDENTIFICATION</scope>
</reference>
<dbReference type="InterPro" id="IPR000276">
    <property type="entry name" value="GPCR_Rhodpsn"/>
</dbReference>
<reference evidence="7 8" key="1">
    <citation type="submission" date="2014-09" db="EMBL/GenBank/DDBJ databases">
        <authorList>
            <person name="Martin A.A."/>
        </authorList>
    </citation>
    <scope>NUCLEOTIDE SEQUENCE</scope>
    <source>
        <strain evidence="8">ED321</strain>
        <strain evidence="7">ED321 Heterogonic</strain>
    </source>
</reference>
<dbReference type="EMBL" id="LN609529">
    <property type="protein sequence ID" value="CEF70504.1"/>
    <property type="molecule type" value="Genomic_DNA"/>
</dbReference>
<dbReference type="PANTHER" id="PTHR46895:SF4">
    <property type="entry name" value="G-PROTEIN COUPLED RECEPTORS FAMILY 1 PROFILE DOMAIN-CONTAINING PROTEIN"/>
    <property type="match status" value="1"/>
</dbReference>
<dbReference type="STRING" id="34506.A0A090LKZ6"/>
<evidence type="ECO:0000313" key="8">
    <source>
        <dbReference type="Proteomes" id="UP000035682"/>
    </source>
</evidence>
<dbReference type="Proteomes" id="UP000035682">
    <property type="component" value="Unplaced"/>
</dbReference>
<dbReference type="OMA" id="FYQHFQY"/>
<feature type="transmembrane region" description="Helical" evidence="5">
    <location>
        <begin position="212"/>
        <end position="236"/>
    </location>
</feature>
<dbReference type="PANTHER" id="PTHR46895">
    <property type="entry name" value="PROTEIN CBG20548-RELATED"/>
    <property type="match status" value="1"/>
</dbReference>
<dbReference type="WBParaSite" id="SRAE_2000513500.1">
    <property type="protein sequence ID" value="SRAE_2000513500.1"/>
    <property type="gene ID" value="WBGene00265389"/>
</dbReference>
<name>A0A090LKZ6_STRRB</name>
<dbReference type="OrthoDB" id="10011262at2759"/>
<dbReference type="GO" id="GO:0004930">
    <property type="term" value="F:G protein-coupled receptor activity"/>
    <property type="evidence" value="ECO:0007669"/>
    <property type="project" value="InterPro"/>
</dbReference>
<dbReference type="SUPFAM" id="SSF81321">
    <property type="entry name" value="Family A G protein-coupled receptor-like"/>
    <property type="match status" value="1"/>
</dbReference>
<evidence type="ECO:0000313" key="9">
    <source>
        <dbReference type="WBParaSite" id="SRAE_2000513500.1"/>
    </source>
</evidence>
<gene>
    <name evidence="7 9 10" type="ORF">SRAE_2000513500</name>
</gene>
<dbReference type="PROSITE" id="PS50262">
    <property type="entry name" value="G_PROTEIN_RECEP_F1_2"/>
    <property type="match status" value="1"/>
</dbReference>
<evidence type="ECO:0000256" key="2">
    <source>
        <dbReference type="ARBA" id="ARBA00022692"/>
    </source>
</evidence>
<feature type="transmembrane region" description="Helical" evidence="5">
    <location>
        <begin position="30"/>
        <end position="50"/>
    </location>
</feature>
<feature type="transmembrane region" description="Helical" evidence="5">
    <location>
        <begin position="273"/>
        <end position="297"/>
    </location>
</feature>
<dbReference type="CTD" id="36382882"/>
<evidence type="ECO:0000256" key="5">
    <source>
        <dbReference type="SAM" id="Phobius"/>
    </source>
</evidence>
<proteinExistence type="predicted"/>
<dbReference type="GO" id="GO:0016020">
    <property type="term" value="C:membrane"/>
    <property type="evidence" value="ECO:0007669"/>
    <property type="project" value="UniProtKB-SubCell"/>
</dbReference>
<dbReference type="AlphaFoldDB" id="A0A090LKZ6"/>
<accession>A0A090LKZ6</accession>
<evidence type="ECO:0000256" key="1">
    <source>
        <dbReference type="ARBA" id="ARBA00004370"/>
    </source>
</evidence>
<keyword evidence="3 5" id="KW-1133">Transmembrane helix</keyword>
<dbReference type="InterPro" id="IPR017452">
    <property type="entry name" value="GPCR_Rhodpsn_7TM"/>
</dbReference>
<feature type="transmembrane region" description="Helical" evidence="5">
    <location>
        <begin position="309"/>
        <end position="334"/>
    </location>
</feature>
<dbReference type="Pfam" id="PF00001">
    <property type="entry name" value="7tm_1"/>
    <property type="match status" value="1"/>
</dbReference>
<keyword evidence="7" id="KW-0675">Receptor</keyword>
<keyword evidence="4 5" id="KW-0472">Membrane</keyword>
<evidence type="ECO:0000313" key="10">
    <source>
        <dbReference type="WormBase" id="SRAE_2000513500"/>
    </source>
</evidence>
<protein>
    <submittedName>
        <fullName evidence="7">G protein-coupled receptor, rhodopsin-like family and GPCR, rhodopsin-like, 7TM domain-containing protein</fullName>
    </submittedName>
</protein>
<dbReference type="PRINTS" id="PR00237">
    <property type="entry name" value="GPCRRHODOPSN"/>
</dbReference>
<dbReference type="CDD" id="cd14978">
    <property type="entry name" value="7tmA_FMRFamide_R-like"/>
    <property type="match status" value="1"/>
</dbReference>
<dbReference type="RefSeq" id="XP_024509701.1">
    <property type="nucleotide sequence ID" value="XM_024644108.1"/>
</dbReference>